<dbReference type="Gene3D" id="3.40.50.170">
    <property type="entry name" value="Formyl transferase, N-terminal domain"/>
    <property type="match status" value="1"/>
</dbReference>
<proteinExistence type="predicted"/>
<reference evidence="1" key="1">
    <citation type="journal article" date="2005" name="Environ. Microbiol.">
        <title>Genetic and functional properties of uncultivated thermophilic crenarchaeotes from a subsurface gold mine as revealed by analysis of genome fragments.</title>
        <authorList>
            <person name="Nunoura T."/>
            <person name="Hirayama H."/>
            <person name="Takami H."/>
            <person name="Oida H."/>
            <person name="Nishi S."/>
            <person name="Shimamura S."/>
            <person name="Suzuki Y."/>
            <person name="Inagaki F."/>
            <person name="Takai K."/>
            <person name="Nealson K.H."/>
            <person name="Horikoshi K."/>
        </authorList>
    </citation>
    <scope>NUCLEOTIDE SEQUENCE</scope>
</reference>
<accession>H5SRS1</accession>
<dbReference type="SUPFAM" id="SSF53328">
    <property type="entry name" value="Formyltransferase"/>
    <property type="match status" value="1"/>
</dbReference>
<gene>
    <name evidence="1" type="ORF">HGMM_OP3C012</name>
</gene>
<reference evidence="1" key="2">
    <citation type="journal article" date="2012" name="PLoS ONE">
        <title>A Deeply Branching Thermophilic Bacterium with an Ancient Acetyl-CoA Pathway Dominates a Subsurface Ecosystem.</title>
        <authorList>
            <person name="Takami H."/>
            <person name="Noguchi H."/>
            <person name="Takaki Y."/>
            <person name="Uchiyama I."/>
            <person name="Toyoda A."/>
            <person name="Nishi S."/>
            <person name="Chee G.-J."/>
            <person name="Arai W."/>
            <person name="Nunoura T."/>
            <person name="Itoh T."/>
            <person name="Hattori M."/>
            <person name="Takai K."/>
        </authorList>
    </citation>
    <scope>NUCLEOTIDE SEQUENCE</scope>
</reference>
<dbReference type="InterPro" id="IPR036477">
    <property type="entry name" value="Formyl_transf_N_sf"/>
</dbReference>
<evidence type="ECO:0000313" key="1">
    <source>
        <dbReference type="EMBL" id="BAL58857.1"/>
    </source>
</evidence>
<protein>
    <submittedName>
        <fullName evidence="1">Phosphoribosylglycinamide transformylase</fullName>
    </submittedName>
</protein>
<sequence length="306" mass="35254">MRRFQFGILTSLHDDDAVTLLRALDSAIGSGRIDADVPCVLCNVSERPSNERLAQRIEAVKALKSFERLIFFPSREFAPELRERARREKAPELLARWRLEHDRALLALLPRDVKLYLSVGYMQILSSEILNALDVLNLHPAIPQIGPIGMWPKVMEEQAERPLPYLLAVPPERLAQEIPEIMNISYLKAGGMLHIATEETDRGPVISWYEFPLSSQRLIELWVGVTALVRAQGLERAKREPMWNELVQQIRREQFAGETPLILLTLEKLSRGLWEIRERTLCINGKLYPYGYCLNRELREWSRPPS</sequence>
<name>H5SRS1_ACEAU</name>
<dbReference type="AlphaFoldDB" id="H5SRS1"/>
<dbReference type="EMBL" id="AP011802">
    <property type="protein sequence ID" value="BAL58857.1"/>
    <property type="molecule type" value="Genomic_DNA"/>
</dbReference>
<organism evidence="1">
    <name type="scientific">Acetithermum autotrophicum</name>
    <dbReference type="NCBI Taxonomy" id="1446466"/>
    <lineage>
        <taxon>Bacteria</taxon>
        <taxon>Candidatus Bipolaricaulota</taxon>
        <taxon>Candidatus Acetithermum</taxon>
    </lineage>
</organism>